<protein>
    <submittedName>
        <fullName evidence="6">CUB domain-containing protein</fullName>
    </submittedName>
</protein>
<dbReference type="Gene3D" id="2.60.120.290">
    <property type="entry name" value="Spermadhesin, CUB domain"/>
    <property type="match status" value="2"/>
</dbReference>
<dbReference type="WBParaSite" id="PSAMB.scaffold3389size18484.g21293.t1">
    <property type="protein sequence ID" value="PSAMB.scaffold3389size18484.g21293.t1"/>
    <property type="gene ID" value="PSAMB.scaffold3389size18484.g21293"/>
</dbReference>
<feature type="domain" description="CUB" evidence="4">
    <location>
        <begin position="101"/>
        <end position="213"/>
    </location>
</feature>
<dbReference type="Pfam" id="PF00431">
    <property type="entry name" value="CUB"/>
    <property type="match status" value="2"/>
</dbReference>
<evidence type="ECO:0000256" key="2">
    <source>
        <dbReference type="ARBA" id="ARBA00023157"/>
    </source>
</evidence>
<dbReference type="SMART" id="SM00042">
    <property type="entry name" value="CUB"/>
    <property type="match status" value="1"/>
</dbReference>
<dbReference type="PANTHER" id="PTHR24251">
    <property type="entry name" value="OVOCHYMASE-RELATED"/>
    <property type="match status" value="1"/>
</dbReference>
<evidence type="ECO:0000256" key="3">
    <source>
        <dbReference type="PROSITE-ProRule" id="PRU00059"/>
    </source>
</evidence>
<dbReference type="InterPro" id="IPR000859">
    <property type="entry name" value="CUB_dom"/>
</dbReference>
<keyword evidence="1" id="KW-0677">Repeat</keyword>
<evidence type="ECO:0000313" key="6">
    <source>
        <dbReference type="WBParaSite" id="PSAMB.scaffold3389size18484.g21293.t1"/>
    </source>
</evidence>
<dbReference type="AlphaFoldDB" id="A0A914W6M1"/>
<reference evidence="6" key="1">
    <citation type="submission" date="2022-11" db="UniProtKB">
        <authorList>
            <consortium name="WormBaseParasite"/>
        </authorList>
    </citation>
    <scope>IDENTIFICATION</scope>
</reference>
<keyword evidence="5" id="KW-1185">Reference proteome</keyword>
<accession>A0A914W6M1</accession>
<proteinExistence type="predicted"/>
<keyword evidence="2" id="KW-1015">Disulfide bond</keyword>
<dbReference type="CDD" id="cd00041">
    <property type="entry name" value="CUB"/>
    <property type="match status" value="2"/>
</dbReference>
<evidence type="ECO:0000256" key="1">
    <source>
        <dbReference type="ARBA" id="ARBA00022737"/>
    </source>
</evidence>
<dbReference type="InterPro" id="IPR035914">
    <property type="entry name" value="Sperma_CUB_dom_sf"/>
</dbReference>
<dbReference type="Proteomes" id="UP000887566">
    <property type="component" value="Unplaced"/>
</dbReference>
<name>A0A914W6M1_9BILA</name>
<sequence length="409" mass="45595">MYHVTVPANYTVLLTVNSFITELNYDKLYIYDGPNTASPLLAEWSGTVAAGTQVQSTGSAIMANFITDSSEIDIGFSISYSKLQIFKATLLTTSPPSISACLPSIYSTHDDLLLAPDFGTSQNYGSSTSCLYHITAPAGYTILLTVIIFMTEPNHDRLYIYDGSNTTSPLLAQWTGRVAAGRRLESSGNTLTAKFVTDGSGNRAFFAIRYSKQIPIGINPERLSSGKIGRTVVNLFSEPNQTQPTSRGGCRWFGEAPFCNRDCPDDYDLIREHNGRCHNGWFADDCIPDSSFGKSCSTIFDTKFRKRFCCRSDSSDCTWSGRWMDTNNAYMHCKYDYTVRPCGRLTCSTNHQNHFATSLIGGDNCNYLQMWGYSGKATCGYIAWYDITGELCYRWYKTARVGKYSDDYI</sequence>
<comment type="caution">
    <text evidence="3">Lacks conserved residue(s) required for the propagation of feature annotation.</text>
</comment>
<evidence type="ECO:0000259" key="4">
    <source>
        <dbReference type="PROSITE" id="PS01180"/>
    </source>
</evidence>
<dbReference type="PROSITE" id="PS01180">
    <property type="entry name" value="CUB"/>
    <property type="match status" value="2"/>
</dbReference>
<feature type="domain" description="CUB" evidence="4">
    <location>
        <begin position="1"/>
        <end position="83"/>
    </location>
</feature>
<organism evidence="5 6">
    <name type="scientific">Plectus sambesii</name>
    <dbReference type="NCBI Taxonomy" id="2011161"/>
    <lineage>
        <taxon>Eukaryota</taxon>
        <taxon>Metazoa</taxon>
        <taxon>Ecdysozoa</taxon>
        <taxon>Nematoda</taxon>
        <taxon>Chromadorea</taxon>
        <taxon>Plectida</taxon>
        <taxon>Plectina</taxon>
        <taxon>Plectoidea</taxon>
        <taxon>Plectidae</taxon>
        <taxon>Plectus</taxon>
    </lineage>
</organism>
<dbReference type="SUPFAM" id="SSF49854">
    <property type="entry name" value="Spermadhesin, CUB domain"/>
    <property type="match status" value="2"/>
</dbReference>
<evidence type="ECO:0000313" key="5">
    <source>
        <dbReference type="Proteomes" id="UP000887566"/>
    </source>
</evidence>